<evidence type="ECO:0000259" key="3">
    <source>
        <dbReference type="Pfam" id="PF18705"/>
    </source>
</evidence>
<dbReference type="Gene3D" id="2.60.40.1630">
    <property type="entry name" value="bacillus anthracis domain"/>
    <property type="match status" value="1"/>
</dbReference>
<dbReference type="InterPro" id="IPR025436">
    <property type="entry name" value="DUF4179"/>
</dbReference>
<evidence type="ECO:0000313" key="5">
    <source>
        <dbReference type="Proteomes" id="UP000265816"/>
    </source>
</evidence>
<keyword evidence="1" id="KW-0472">Membrane</keyword>
<protein>
    <submittedName>
        <fullName evidence="4">DUF4179 domain-containing protein</fullName>
    </submittedName>
</protein>
<name>A0A398AZ26_9BACI</name>
<evidence type="ECO:0000313" key="4">
    <source>
        <dbReference type="EMBL" id="RID82929.1"/>
    </source>
</evidence>
<feature type="transmembrane region" description="Helical" evidence="1">
    <location>
        <begin position="54"/>
        <end position="72"/>
    </location>
</feature>
<dbReference type="OrthoDB" id="2541898at2"/>
<feature type="domain" description="DUF5643" evidence="3">
    <location>
        <begin position="230"/>
        <end position="335"/>
    </location>
</feature>
<evidence type="ECO:0000259" key="2">
    <source>
        <dbReference type="Pfam" id="PF13786"/>
    </source>
</evidence>
<dbReference type="Proteomes" id="UP000265816">
    <property type="component" value="Unassembled WGS sequence"/>
</dbReference>
<keyword evidence="1" id="KW-0812">Transmembrane</keyword>
<organism evidence="4 5">
    <name type="scientific">Mesobacillus zeae</name>
    <dbReference type="NCBI Taxonomy" id="1917180"/>
    <lineage>
        <taxon>Bacteria</taxon>
        <taxon>Bacillati</taxon>
        <taxon>Bacillota</taxon>
        <taxon>Bacilli</taxon>
        <taxon>Bacillales</taxon>
        <taxon>Bacillaceae</taxon>
        <taxon>Mesobacillus</taxon>
    </lineage>
</organism>
<keyword evidence="1" id="KW-1133">Transmembrane helix</keyword>
<reference evidence="4 5" key="1">
    <citation type="submission" date="2018-08" db="EMBL/GenBank/DDBJ databases">
        <title>Bacillus jemisoniae sp. nov., Bacillus chryseoplanitiae sp. nov., Bacillus resnikiae sp. nov., and Bacillus frankliniae sp. nov., isolated from Viking spacecraft and associated surfaces.</title>
        <authorList>
            <person name="Seuylemezian A."/>
            <person name="Vaishampayan P."/>
        </authorList>
    </citation>
    <scope>NUCLEOTIDE SEQUENCE [LARGE SCALE GENOMIC DNA]</scope>
    <source>
        <strain evidence="4 5">JJ-247</strain>
    </source>
</reference>
<dbReference type="AlphaFoldDB" id="A0A398AZ26"/>
<dbReference type="Pfam" id="PF13786">
    <property type="entry name" value="DUF4179"/>
    <property type="match status" value="1"/>
</dbReference>
<comment type="caution">
    <text evidence="4">The sequence shown here is derived from an EMBL/GenBank/DDBJ whole genome shotgun (WGS) entry which is preliminary data.</text>
</comment>
<dbReference type="InterPro" id="IPR040680">
    <property type="entry name" value="DUF5643"/>
</dbReference>
<keyword evidence="5" id="KW-1185">Reference proteome</keyword>
<gene>
    <name evidence="4" type="ORF">D1970_17625</name>
</gene>
<sequence length="371" mass="41272">MNFAKSIRRVIFVGNKIKQELEKIEIPKELHERSITGIKQAKSEQPKGKIKRPLAVAAILFGLAGATAGFAFPTAASNLPLIGNIFKFLDEESGFYDNYKEYSTELNMTEESNGVKVTVNDAIFDGESVSVTYSIESKQDLGEEPVIFQNLDIKGSDGMTGSSQLKKIGENKYVGIMTGSNFSKDDPESVKVDWGIDGISVLNEGHESEKEIKGNWDFAFKVNATDSLKQTIGKSVKQDGLKVNIDKISMTPISFVLYYSQEVPKKIRDKWHDVSVDLEVKDDRGNIYSGEGNGGSGRNSYDMNWSKTFEKLDPEATKLIVTPKVLFRNSENFGSAEYKKDGTVKEGKLPKKFKPGNKEFSLEDIVIELEK</sequence>
<dbReference type="Gene3D" id="2.60.40.1640">
    <property type="entry name" value="Conserved domain protein"/>
    <property type="match status" value="1"/>
</dbReference>
<proteinExistence type="predicted"/>
<feature type="domain" description="DUF4179" evidence="2">
    <location>
        <begin position="48"/>
        <end position="137"/>
    </location>
</feature>
<evidence type="ECO:0000256" key="1">
    <source>
        <dbReference type="SAM" id="Phobius"/>
    </source>
</evidence>
<dbReference type="Pfam" id="PF18705">
    <property type="entry name" value="DUF5643"/>
    <property type="match status" value="1"/>
</dbReference>
<accession>A0A398AZ26</accession>
<dbReference type="EMBL" id="QWVT01000030">
    <property type="protein sequence ID" value="RID82929.1"/>
    <property type="molecule type" value="Genomic_DNA"/>
</dbReference>